<sequence length="572" mass="64562">MEVIQFDKSLMDRLKEAQNVLITDKRIPASRVIEEWGYHVELLIEPAGWQAIWKISRVICEELKIKYPTTVYGTVTNVLFKELKAIFSISAIQDDEIHLPEEHEVPLIDLWPTIAQENPAINIETTANCVDMIRFFFNNLWMPWDVDNDEDVDWPSKYLESRIRFSYDLKANMSSQLASHIRALLVEAQYIQRRREYLELDISDDEDLNEIKSDVADLMILHVRLTNIKHEIEMWENPKLRSVFEPLRFPPLSEGAISVVIQDAAALSKHIQDLEKVREIVADEPVRLNNSLQECLMKCGASGSIYLGGGLHSIKFNENMDNSIIGLVPCDNSMELRLAEDVANSKQSVILAKDYENVLLTLNGNVKFKNVVFDCRRVRIGILVRSGSAHFENCTFIGDNTSNTSTGILMMEHTTVSIENCVVKDFSTGISARGYSCGSWKNSVGYSLLVNNSIIAAISTGIECSEYSSATFKDSKIVNAKHYGILATSQNITESKLLLSAIDQMKKYNMLLEGNCKFTNCLPNNIAIFNKKNGETKRMTSIDVDGMEDSGCTEHNKSLVSEEDCSLIVIDD</sequence>
<name>A0A9Q0NHN9_9DIPT</name>
<dbReference type="SUPFAM" id="SSF51126">
    <property type="entry name" value="Pectin lyase-like"/>
    <property type="match status" value="1"/>
</dbReference>
<evidence type="ECO:0000256" key="1">
    <source>
        <dbReference type="ARBA" id="ARBA00004186"/>
    </source>
</evidence>
<dbReference type="GO" id="GO:0005819">
    <property type="term" value="C:spindle"/>
    <property type="evidence" value="ECO:0007669"/>
    <property type="project" value="UniProtKB-SubCell"/>
</dbReference>
<comment type="subcellular location">
    <subcellularLocation>
        <location evidence="1">Cytoplasm</location>
        <location evidence="1">Cytoskeleton</location>
        <location evidence="1">Spindle</location>
    </subcellularLocation>
</comment>
<keyword evidence="3" id="KW-0206">Cytoskeleton</keyword>
<evidence type="ECO:0000256" key="3">
    <source>
        <dbReference type="ARBA" id="ARBA00023212"/>
    </source>
</evidence>
<dbReference type="InterPro" id="IPR012334">
    <property type="entry name" value="Pectin_lyas_fold"/>
</dbReference>
<gene>
    <name evidence="6" type="primary">nesd</name>
    <name evidence="6" type="ORF">Bhyg_05214</name>
</gene>
<comment type="caution">
    <text evidence="6">The sequence shown here is derived from an EMBL/GenBank/DDBJ whole genome shotgun (WGS) entry which is preliminary data.</text>
</comment>
<dbReference type="PANTHER" id="PTHR14695">
    <property type="entry name" value="SHC SH2-DOMAIN BINDING PROTEIN 1-RELATED"/>
    <property type="match status" value="1"/>
</dbReference>
<protein>
    <submittedName>
        <fullName evidence="6">Protein nessun dorma</fullName>
    </submittedName>
</protein>
<dbReference type="Proteomes" id="UP001151699">
    <property type="component" value="Chromosome A"/>
</dbReference>
<dbReference type="InterPro" id="IPR011050">
    <property type="entry name" value="Pectin_lyase_fold/virulence"/>
</dbReference>
<evidence type="ECO:0000259" key="5">
    <source>
        <dbReference type="Pfam" id="PF23762"/>
    </source>
</evidence>
<dbReference type="OrthoDB" id="5978115at2759"/>
<keyword evidence="7" id="KW-1185">Reference proteome</keyword>
<reference evidence="6" key="1">
    <citation type="submission" date="2022-07" db="EMBL/GenBank/DDBJ databases">
        <authorList>
            <person name="Trinca V."/>
            <person name="Uliana J.V.C."/>
            <person name="Torres T.T."/>
            <person name="Ward R.J."/>
            <person name="Monesi N."/>
        </authorList>
    </citation>
    <scope>NUCLEOTIDE SEQUENCE</scope>
    <source>
        <strain evidence="6">HSMRA1968</strain>
        <tissue evidence="6">Whole embryos</tissue>
    </source>
</reference>
<dbReference type="Gene3D" id="2.160.20.10">
    <property type="entry name" value="Single-stranded right-handed beta-helix, Pectin lyase-like"/>
    <property type="match status" value="1"/>
</dbReference>
<evidence type="ECO:0000256" key="2">
    <source>
        <dbReference type="ARBA" id="ARBA00022490"/>
    </source>
</evidence>
<evidence type="ECO:0000259" key="4">
    <source>
        <dbReference type="Pfam" id="PF13229"/>
    </source>
</evidence>
<dbReference type="PANTHER" id="PTHR14695:SF4">
    <property type="entry name" value="PROTEIN NESSUN DORMA"/>
    <property type="match status" value="1"/>
</dbReference>
<organism evidence="6 7">
    <name type="scientific">Pseudolycoriella hygida</name>
    <dbReference type="NCBI Taxonomy" id="35572"/>
    <lineage>
        <taxon>Eukaryota</taxon>
        <taxon>Metazoa</taxon>
        <taxon>Ecdysozoa</taxon>
        <taxon>Arthropoda</taxon>
        <taxon>Hexapoda</taxon>
        <taxon>Insecta</taxon>
        <taxon>Pterygota</taxon>
        <taxon>Neoptera</taxon>
        <taxon>Endopterygota</taxon>
        <taxon>Diptera</taxon>
        <taxon>Nematocera</taxon>
        <taxon>Sciaroidea</taxon>
        <taxon>Sciaridae</taxon>
        <taxon>Pseudolycoriella</taxon>
    </lineage>
</organism>
<dbReference type="EMBL" id="WJQU01000001">
    <property type="protein sequence ID" value="KAJ6649971.1"/>
    <property type="molecule type" value="Genomic_DNA"/>
</dbReference>
<dbReference type="InterPro" id="IPR039448">
    <property type="entry name" value="Beta_helix"/>
</dbReference>
<proteinExistence type="predicted"/>
<dbReference type="GO" id="GO:0007283">
    <property type="term" value="P:spermatogenesis"/>
    <property type="evidence" value="ECO:0007669"/>
    <property type="project" value="TreeGrafter"/>
</dbReference>
<evidence type="ECO:0000313" key="6">
    <source>
        <dbReference type="EMBL" id="KAJ6649971.1"/>
    </source>
</evidence>
<dbReference type="InterPro" id="IPR057508">
    <property type="entry name" value="SHCBP-like_N"/>
</dbReference>
<dbReference type="AlphaFoldDB" id="A0A9Q0NHN9"/>
<dbReference type="InterPro" id="IPR045140">
    <property type="entry name" value="SHCBP1-like"/>
</dbReference>
<dbReference type="GO" id="GO:0007112">
    <property type="term" value="P:male meiosis cytokinesis"/>
    <property type="evidence" value="ECO:0007669"/>
    <property type="project" value="TreeGrafter"/>
</dbReference>
<dbReference type="Pfam" id="PF13229">
    <property type="entry name" value="Beta_helix"/>
    <property type="match status" value="1"/>
</dbReference>
<feature type="domain" description="Right handed beta helix" evidence="4">
    <location>
        <begin position="358"/>
        <end position="491"/>
    </location>
</feature>
<evidence type="ECO:0000313" key="7">
    <source>
        <dbReference type="Proteomes" id="UP001151699"/>
    </source>
</evidence>
<keyword evidence="2" id="KW-0963">Cytoplasm</keyword>
<accession>A0A9Q0NHN9</accession>
<dbReference type="Pfam" id="PF23762">
    <property type="entry name" value="SHCBP_N"/>
    <property type="match status" value="1"/>
</dbReference>
<feature type="domain" description="SHC SH2" evidence="5">
    <location>
        <begin position="12"/>
        <end position="241"/>
    </location>
</feature>